<evidence type="ECO:0000313" key="5">
    <source>
        <dbReference type="EMBL" id="CAK8163384.1"/>
    </source>
</evidence>
<dbReference type="Proteomes" id="UP001314181">
    <property type="component" value="Unassembled WGS sequence"/>
</dbReference>
<keyword evidence="1" id="KW-1188">Viral release from host cell</keyword>
<evidence type="ECO:0000313" key="6">
    <source>
        <dbReference type="Proteomes" id="UP001314181"/>
    </source>
</evidence>
<gene>
    <name evidence="5" type="ORF">CAXC1_350011</name>
</gene>
<proteinExistence type="predicted"/>
<evidence type="ECO:0000259" key="4">
    <source>
        <dbReference type="Pfam" id="PF04586"/>
    </source>
</evidence>
<evidence type="ECO:0000256" key="2">
    <source>
        <dbReference type="ARBA" id="ARBA00022670"/>
    </source>
</evidence>
<feature type="domain" description="Prohead serine protease" evidence="4">
    <location>
        <begin position="8"/>
        <end position="147"/>
    </location>
</feature>
<dbReference type="Pfam" id="PF04586">
    <property type="entry name" value="Peptidase_S78"/>
    <property type="match status" value="1"/>
</dbReference>
<name>A0ABM9N8Z3_9RICK</name>
<sequence length="172" mass="19243">MTYLSNSFQIKSIEENGIFTGYANVFNVIDQQSDIVKPGSFNICNPSEIKLLWQHDHTKPIGKVIEAKEDNKGLYVKCALLLTISRGKEAYNLLKSKIIDGLSIGYISIKDEIREDGVRVLKKIKILEISLVTFPSNIDAKISSVKNTNSINLDHSTLLHSLARAIRILNTN</sequence>
<dbReference type="InterPro" id="IPR054613">
    <property type="entry name" value="Peptidase_S78_dom"/>
</dbReference>
<dbReference type="NCBIfam" id="TIGR01543">
    <property type="entry name" value="proheadase_HK97"/>
    <property type="match status" value="1"/>
</dbReference>
<comment type="caution">
    <text evidence="5">The sequence shown here is derived from an EMBL/GenBank/DDBJ whole genome shotgun (WGS) entry which is preliminary data.</text>
</comment>
<reference evidence="5 6" key="1">
    <citation type="submission" date="2024-01" db="EMBL/GenBank/DDBJ databases">
        <authorList>
            <person name="Kunselman E."/>
        </authorList>
    </citation>
    <scope>NUCLEOTIDE SEQUENCE [LARGE SCALE GENOMIC DNA]</scope>
    <source>
        <strain evidence="5">2 abalone samples</strain>
    </source>
</reference>
<keyword evidence="6" id="KW-1185">Reference proteome</keyword>
<dbReference type="EMBL" id="CAWVOK010000028">
    <property type="protein sequence ID" value="CAK8163384.1"/>
    <property type="molecule type" value="Genomic_DNA"/>
</dbReference>
<evidence type="ECO:0000256" key="3">
    <source>
        <dbReference type="ARBA" id="ARBA00022801"/>
    </source>
</evidence>
<evidence type="ECO:0000256" key="1">
    <source>
        <dbReference type="ARBA" id="ARBA00022612"/>
    </source>
</evidence>
<dbReference type="InterPro" id="IPR006433">
    <property type="entry name" value="Prohead_protease"/>
</dbReference>
<keyword evidence="3" id="KW-0378">Hydrolase</keyword>
<accession>A0ABM9N8Z3</accession>
<protein>
    <submittedName>
        <fullName evidence="5">Peptidase</fullName>
    </submittedName>
</protein>
<dbReference type="RefSeq" id="WP_338364556.1">
    <property type="nucleotide sequence ID" value="NZ_CAWVOK010000028.1"/>
</dbReference>
<dbReference type="SUPFAM" id="SSF50789">
    <property type="entry name" value="Herpes virus serine proteinase, assemblin"/>
    <property type="match status" value="1"/>
</dbReference>
<keyword evidence="2" id="KW-0645">Protease</keyword>
<organism evidence="5 6">
    <name type="scientific">Candidatus Xenohaliotis californiensis</name>
    <dbReference type="NCBI Taxonomy" id="84677"/>
    <lineage>
        <taxon>Bacteria</taxon>
        <taxon>Pseudomonadati</taxon>
        <taxon>Pseudomonadota</taxon>
        <taxon>Alphaproteobacteria</taxon>
        <taxon>Rickettsiales</taxon>
        <taxon>Anaplasmataceae</taxon>
        <taxon>Candidatus Xenohaliotis</taxon>
    </lineage>
</organism>